<evidence type="ECO:0000313" key="2">
    <source>
        <dbReference type="Proteomes" id="UP000808388"/>
    </source>
</evidence>
<dbReference type="NCBIfam" id="TIGR01175">
    <property type="entry name" value="pilM"/>
    <property type="match status" value="1"/>
</dbReference>
<proteinExistence type="predicted"/>
<dbReference type="Pfam" id="PF11104">
    <property type="entry name" value="PilM_2"/>
    <property type="match status" value="1"/>
</dbReference>
<dbReference type="Proteomes" id="UP000808388">
    <property type="component" value="Unassembled WGS sequence"/>
</dbReference>
<organism evidence="1 2">
    <name type="scientific">Candidatus Sungiibacteriota bacterium</name>
    <dbReference type="NCBI Taxonomy" id="2750080"/>
    <lineage>
        <taxon>Bacteria</taxon>
        <taxon>Candidatus Sungiibacteriota</taxon>
    </lineage>
</organism>
<dbReference type="AlphaFoldDB" id="A0A9D6QV82"/>
<gene>
    <name evidence="1" type="primary">pilM</name>
    <name evidence="1" type="ORF">HY220_00025</name>
</gene>
<dbReference type="PANTHER" id="PTHR32432:SF3">
    <property type="entry name" value="ETHANOLAMINE UTILIZATION PROTEIN EUTJ"/>
    <property type="match status" value="1"/>
</dbReference>
<dbReference type="EMBL" id="JACQCQ010000001">
    <property type="protein sequence ID" value="MBI3627130.1"/>
    <property type="molecule type" value="Genomic_DNA"/>
</dbReference>
<dbReference type="PIRSF" id="PIRSF019169">
    <property type="entry name" value="PilM"/>
    <property type="match status" value="1"/>
</dbReference>
<dbReference type="InterPro" id="IPR043129">
    <property type="entry name" value="ATPase_NBD"/>
</dbReference>
<dbReference type="Gene3D" id="3.30.420.40">
    <property type="match status" value="2"/>
</dbReference>
<name>A0A9D6QV82_9BACT</name>
<dbReference type="InterPro" id="IPR005883">
    <property type="entry name" value="PilM"/>
</dbReference>
<protein>
    <submittedName>
        <fullName evidence="1">Type IV pilus assembly protein PilM</fullName>
    </submittedName>
</protein>
<sequence length="370" mass="40564">MDFAFLKKISLPKLGSVFGRSRSIVGIDIGDASVKVVQLKKDQERAVLETYGELKTDRYLKKSEGMLGGGVLRFIDADIASMISDVISESNVTAKEAVVSIPSTSSFVTLVEFPTADRAEVTKAIPFEARKYIPIPISEVALDWQIIDEGDTAQPGERTKVLLVAVPKEILSKMHRIFEITKVKIKSLEIETFSLVRSLIGHDKSPTAIVNIGAQSSSIVIVDRGVVMLSHTIDRGAHELTTALARGLGITAERAEAFKYEIGLSDRPEDREISSVITPLIELQLSELQRIIASYNRGTERSIEKVYLTGGGSRLKGIIDYTARRFGLETTTPNPFTRVTYPAFMQPILKDVGPSFPVAVGLALREISTK</sequence>
<reference evidence="1" key="1">
    <citation type="submission" date="2020-07" db="EMBL/GenBank/DDBJ databases">
        <title>Huge and variable diversity of episymbiotic CPR bacteria and DPANN archaea in groundwater ecosystems.</title>
        <authorList>
            <person name="He C.Y."/>
            <person name="Keren R."/>
            <person name="Whittaker M."/>
            <person name="Farag I.F."/>
            <person name="Doudna J."/>
            <person name="Cate J.H.D."/>
            <person name="Banfield J.F."/>
        </authorList>
    </citation>
    <scope>NUCLEOTIDE SEQUENCE</scope>
    <source>
        <strain evidence="1">NC_groundwater_972_Pr1_S-0.2um_49_27</strain>
    </source>
</reference>
<dbReference type="CDD" id="cd24049">
    <property type="entry name" value="ASKHA_NBD_PilM"/>
    <property type="match status" value="1"/>
</dbReference>
<dbReference type="Gene3D" id="3.30.1490.300">
    <property type="match status" value="1"/>
</dbReference>
<dbReference type="SUPFAM" id="SSF53067">
    <property type="entry name" value="Actin-like ATPase domain"/>
    <property type="match status" value="2"/>
</dbReference>
<comment type="caution">
    <text evidence="1">The sequence shown here is derived from an EMBL/GenBank/DDBJ whole genome shotgun (WGS) entry which is preliminary data.</text>
</comment>
<dbReference type="PANTHER" id="PTHR32432">
    <property type="entry name" value="CELL DIVISION PROTEIN FTSA-RELATED"/>
    <property type="match status" value="1"/>
</dbReference>
<accession>A0A9D6QV82</accession>
<evidence type="ECO:0000313" key="1">
    <source>
        <dbReference type="EMBL" id="MBI3627130.1"/>
    </source>
</evidence>
<dbReference type="InterPro" id="IPR050696">
    <property type="entry name" value="FtsA/MreB"/>
</dbReference>